<dbReference type="InterPro" id="IPR036291">
    <property type="entry name" value="NAD(P)-bd_dom_sf"/>
</dbReference>
<gene>
    <name evidence="3" type="ORF">E4656_06755</name>
</gene>
<dbReference type="EMBL" id="SRMF01000002">
    <property type="protein sequence ID" value="TGG93884.1"/>
    <property type="molecule type" value="Genomic_DNA"/>
</dbReference>
<evidence type="ECO:0000313" key="4">
    <source>
        <dbReference type="Proteomes" id="UP000297475"/>
    </source>
</evidence>
<dbReference type="OrthoDB" id="9792162at2"/>
<accession>A0A4Z0W764</accession>
<organism evidence="3 4">
    <name type="scientific">Natronospirillum operosum</name>
    <dbReference type="NCBI Taxonomy" id="2759953"/>
    <lineage>
        <taxon>Bacteria</taxon>
        <taxon>Pseudomonadati</taxon>
        <taxon>Pseudomonadota</taxon>
        <taxon>Gammaproteobacteria</taxon>
        <taxon>Oceanospirillales</taxon>
        <taxon>Natronospirillaceae</taxon>
        <taxon>Natronospirillum</taxon>
    </lineage>
</organism>
<dbReference type="Gene3D" id="3.40.50.720">
    <property type="entry name" value="NAD(P)-binding Rossmann-like Domain"/>
    <property type="match status" value="1"/>
</dbReference>
<dbReference type="InterPro" id="IPR013154">
    <property type="entry name" value="ADH-like_N"/>
</dbReference>
<comment type="caution">
    <text evidence="3">The sequence shown here is derived from an EMBL/GenBank/DDBJ whole genome shotgun (WGS) entry which is preliminary data.</text>
</comment>
<dbReference type="InterPro" id="IPR011032">
    <property type="entry name" value="GroES-like_sf"/>
</dbReference>
<dbReference type="PANTHER" id="PTHR11695:SF294">
    <property type="entry name" value="RETICULON-4-INTERACTING PROTEIN 1, MITOCHONDRIAL"/>
    <property type="match status" value="1"/>
</dbReference>
<dbReference type="AlphaFoldDB" id="A0A4Z0W764"/>
<name>A0A4Z0W764_9GAMM</name>
<feature type="domain" description="Enoyl reductase (ER)" evidence="2">
    <location>
        <begin position="10"/>
        <end position="335"/>
    </location>
</feature>
<dbReference type="GO" id="GO:0016491">
    <property type="term" value="F:oxidoreductase activity"/>
    <property type="evidence" value="ECO:0007669"/>
    <property type="project" value="UniProtKB-KW"/>
</dbReference>
<dbReference type="InterPro" id="IPR050700">
    <property type="entry name" value="YIM1/Zinc_Alcohol_DH_Fams"/>
</dbReference>
<dbReference type="Proteomes" id="UP000297475">
    <property type="component" value="Unassembled WGS sequence"/>
</dbReference>
<reference evidence="3 4" key="1">
    <citation type="submission" date="2019-04" db="EMBL/GenBank/DDBJ databases">
        <title>Natronospirillum operosus gen. nov., sp. nov., a haloalkaliphilic satellite isolated from decaying biomass of laboratory culture of cyanobacterium Geitlerinema sp. and proposal of Natronospirillaceae fam. nov. and Saccharospirillaceae fam. nov.</title>
        <authorList>
            <person name="Kevbrin V."/>
            <person name="Boltyanskaya Y."/>
            <person name="Koziaeva V."/>
            <person name="Grouzdev D.S."/>
            <person name="Park M."/>
            <person name="Cho J."/>
        </authorList>
    </citation>
    <scope>NUCLEOTIDE SEQUENCE [LARGE SCALE GENOMIC DNA]</scope>
    <source>
        <strain evidence="3 4">G-116</strain>
    </source>
</reference>
<dbReference type="PANTHER" id="PTHR11695">
    <property type="entry name" value="ALCOHOL DEHYDROGENASE RELATED"/>
    <property type="match status" value="1"/>
</dbReference>
<proteinExistence type="predicted"/>
<protein>
    <submittedName>
        <fullName evidence="3">NAD(P)-dependent alcohol dehydrogenase</fullName>
    </submittedName>
</protein>
<dbReference type="RefSeq" id="WP_135482416.1">
    <property type="nucleotide sequence ID" value="NZ_SRMF01000002.1"/>
</dbReference>
<keyword evidence="1" id="KW-0560">Oxidoreductase</keyword>
<evidence type="ECO:0000256" key="1">
    <source>
        <dbReference type="ARBA" id="ARBA00023002"/>
    </source>
</evidence>
<dbReference type="Gene3D" id="3.90.180.10">
    <property type="entry name" value="Medium-chain alcohol dehydrogenases, catalytic domain"/>
    <property type="match status" value="1"/>
</dbReference>
<keyword evidence="4" id="KW-1185">Reference proteome</keyword>
<dbReference type="GO" id="GO:0008270">
    <property type="term" value="F:zinc ion binding"/>
    <property type="evidence" value="ECO:0007669"/>
    <property type="project" value="InterPro"/>
</dbReference>
<dbReference type="InterPro" id="IPR020843">
    <property type="entry name" value="ER"/>
</dbReference>
<dbReference type="InterPro" id="IPR002364">
    <property type="entry name" value="Quin_OxRdtase/zeta-crystal_CS"/>
</dbReference>
<dbReference type="Pfam" id="PF08240">
    <property type="entry name" value="ADH_N"/>
    <property type="match status" value="1"/>
</dbReference>
<dbReference type="CDD" id="cd08267">
    <property type="entry name" value="MDR1"/>
    <property type="match status" value="1"/>
</dbReference>
<evidence type="ECO:0000313" key="3">
    <source>
        <dbReference type="EMBL" id="TGG93884.1"/>
    </source>
</evidence>
<dbReference type="Pfam" id="PF13602">
    <property type="entry name" value="ADH_zinc_N_2"/>
    <property type="match status" value="1"/>
</dbReference>
<sequence>MRAIVQDRYGNPDVVLSLRDVDTPEPGPDEVLVRVHAASVHPDVWHVVTGFPRVLRLMGSGLKRPKQPIPGSDMAGVVEAVGAAVTRFRPGDAVFGETHRNMQWVNGGTFAEYVCAPEDVLARKPDGITFEQAAAVPTAGMIAVNNLRQRLWDQPGQRVLVNGAAGGVGSIAVQLAKARGAVVTGVDHTARQELMRTLGADAVVDYTEEDITRRSERYDLIVDVASTLSLSGCKRIFSPQGAYVIIGHDHYGTKGRRTFGSIPLMLGLMLRAPFDRHLPSPGFDGMDKQKDMQILRDLLEAGQLTPVIDRLFPLEEAPQALAYLQSGQACGRIVIDCLSGAR</sequence>
<dbReference type="PROSITE" id="PS01162">
    <property type="entry name" value="QOR_ZETA_CRYSTAL"/>
    <property type="match status" value="1"/>
</dbReference>
<dbReference type="SUPFAM" id="SSF51735">
    <property type="entry name" value="NAD(P)-binding Rossmann-fold domains"/>
    <property type="match status" value="1"/>
</dbReference>
<dbReference type="SUPFAM" id="SSF50129">
    <property type="entry name" value="GroES-like"/>
    <property type="match status" value="1"/>
</dbReference>
<dbReference type="SMART" id="SM00829">
    <property type="entry name" value="PKS_ER"/>
    <property type="match status" value="1"/>
</dbReference>
<evidence type="ECO:0000259" key="2">
    <source>
        <dbReference type="SMART" id="SM00829"/>
    </source>
</evidence>